<dbReference type="Pfam" id="PF18823">
    <property type="entry name" value="InPase"/>
    <property type="match status" value="1"/>
</dbReference>
<dbReference type="STRING" id="917.SAMN05216326_12728"/>
<evidence type="ECO:0000256" key="1">
    <source>
        <dbReference type="SAM" id="Coils"/>
    </source>
</evidence>
<name>A0A1H8J253_9PROT</name>
<dbReference type="Pfam" id="PF18788">
    <property type="entry name" value="DarA_N"/>
    <property type="match status" value="1"/>
</dbReference>
<gene>
    <name evidence="4" type="ORF">SAMN05216325_1516</name>
</gene>
<proteinExistence type="predicted"/>
<feature type="domain" description="Defence against restriction A N-terminal" evidence="2">
    <location>
        <begin position="234"/>
        <end position="355"/>
    </location>
</feature>
<dbReference type="InterPro" id="IPR041595">
    <property type="entry name" value="Inorganic_Pase"/>
</dbReference>
<accession>A0A1H8J253</accession>
<evidence type="ECO:0000313" key="4">
    <source>
        <dbReference type="EMBL" id="SEN75040.1"/>
    </source>
</evidence>
<organism evidence="4 5">
    <name type="scientific">Nitrosomonas marina</name>
    <dbReference type="NCBI Taxonomy" id="917"/>
    <lineage>
        <taxon>Bacteria</taxon>
        <taxon>Pseudomonadati</taxon>
        <taxon>Pseudomonadota</taxon>
        <taxon>Betaproteobacteria</taxon>
        <taxon>Nitrosomonadales</taxon>
        <taxon>Nitrosomonadaceae</taxon>
        <taxon>Nitrosomonas</taxon>
    </lineage>
</organism>
<dbReference type="EMBL" id="FOCP01000051">
    <property type="protein sequence ID" value="SEN75040.1"/>
    <property type="molecule type" value="Genomic_DNA"/>
</dbReference>
<feature type="non-terminal residue" evidence="4">
    <location>
        <position position="473"/>
    </location>
</feature>
<dbReference type="InterPro" id="IPR041140">
    <property type="entry name" value="DarA_N"/>
</dbReference>
<keyword evidence="1" id="KW-0175">Coiled coil</keyword>
<sequence length="473" mass="53275">MPISHAELEEYAHSGAFGHNSTSTPTDAQCKAGNYKMGRFSLHGMPIAIEQPRNMYRTGIDEKTGKRWTSRLAAHYGYLSGTKGADGDGVDCFVGVCPDAEYVYAVNQHINGRFDEHKILIAFYDQESAVNAYMGSFERGWNGLGSIVRMTVPQLKWWLKNGDKSRPINKNDLPHEGLEAMTQRVYWNNDAMPLNGRTLDHVLYEIRRSDSSEKLIMDPVTIQEIIEDSEGVLAFDALVTPYAKLERKMEILQGIMERTGKDLKPVSMQISEPFKRNNVANVAVVYELSDGQTITIYLHNPDVTPQKMAATDEVISWKWMLNKKDITIVVAPERGQDLNVREVARRIMKLAEKNSAGFARANAKRAERMQNIQSLKDEIVSLEAELKKAENERDALKIEVEDRDRSLEDMHIAVREALSKRGWNGFEDGSAMTMGNYRVSGSSNDQFTVELLDKESSVWEDVGTVKTDLGKTA</sequence>
<evidence type="ECO:0000259" key="2">
    <source>
        <dbReference type="Pfam" id="PF18788"/>
    </source>
</evidence>
<evidence type="ECO:0000259" key="3">
    <source>
        <dbReference type="Pfam" id="PF18823"/>
    </source>
</evidence>
<feature type="coiled-coil region" evidence="1">
    <location>
        <begin position="358"/>
        <end position="406"/>
    </location>
</feature>
<dbReference type="Proteomes" id="UP000199459">
    <property type="component" value="Unassembled WGS sequence"/>
</dbReference>
<feature type="domain" description="Inorganic pyrophosphatase" evidence="3">
    <location>
        <begin position="27"/>
        <end position="160"/>
    </location>
</feature>
<protein>
    <submittedName>
        <fullName evidence="4">Uncharacterized protein</fullName>
    </submittedName>
</protein>
<evidence type="ECO:0000313" key="5">
    <source>
        <dbReference type="Proteomes" id="UP000199459"/>
    </source>
</evidence>
<reference evidence="4 5" key="1">
    <citation type="submission" date="2016-10" db="EMBL/GenBank/DDBJ databases">
        <authorList>
            <person name="de Groot N.N."/>
        </authorList>
    </citation>
    <scope>NUCLEOTIDE SEQUENCE [LARGE SCALE GENOMIC DNA]</scope>
    <source>
        <strain evidence="4 5">Nm22</strain>
    </source>
</reference>
<dbReference type="AlphaFoldDB" id="A0A1H8J253"/>
<dbReference type="RefSeq" id="WP_218144000.1">
    <property type="nucleotide sequence ID" value="NZ_FOCP01000051.1"/>
</dbReference>